<accession>A0A1T1D1L9</accession>
<sequence>MPIRWLAVPGSEAWVAQAQAYPRDLLVDHADYERKAVPYCMTAQGRLSGGVPGLVEAPSPLTGDH</sequence>
<gene>
    <name evidence="1" type="ORF">BV53_05160</name>
</gene>
<dbReference type="AlphaFoldDB" id="A0A1T1D1L9"/>
<dbReference type="InterPro" id="IPR009078">
    <property type="entry name" value="Ferritin-like_SF"/>
</dbReference>
<protein>
    <submittedName>
        <fullName evidence="1">Uncharacterized protein</fullName>
    </submittedName>
</protein>
<proteinExistence type="predicted"/>
<dbReference type="OrthoDB" id="9802518at2"/>
<comment type="caution">
    <text evidence="1">The sequence shown here is derived from an EMBL/GenBank/DDBJ whole genome shotgun (WGS) entry which is preliminary data.</text>
</comment>
<dbReference type="Gene3D" id="1.20.1260.10">
    <property type="match status" value="1"/>
</dbReference>
<evidence type="ECO:0000313" key="1">
    <source>
        <dbReference type="EMBL" id="OOV34727.1"/>
    </source>
</evidence>
<dbReference type="InterPro" id="IPR012347">
    <property type="entry name" value="Ferritin-like"/>
</dbReference>
<organism evidence="1 2">
    <name type="scientific">Candidatus Synechococcus spongiarum LMB bulk15N</name>
    <dbReference type="NCBI Taxonomy" id="1943583"/>
    <lineage>
        <taxon>Bacteria</taxon>
        <taxon>Bacillati</taxon>
        <taxon>Cyanobacteriota</taxon>
        <taxon>Cyanophyceae</taxon>
        <taxon>Synechococcales</taxon>
        <taxon>Synechococcaceae</taxon>
        <taxon>Synechococcus</taxon>
    </lineage>
</organism>
<name>A0A1T1D1L9_9SYNE</name>
<dbReference type="RefSeq" id="WP_078232338.1">
    <property type="nucleotide sequence ID" value="NZ_MWLE01000071.1"/>
</dbReference>
<dbReference type="SUPFAM" id="SSF47240">
    <property type="entry name" value="Ferritin-like"/>
    <property type="match status" value="1"/>
</dbReference>
<reference evidence="1 2" key="1">
    <citation type="submission" date="2017-02" db="EMBL/GenBank/DDBJ databases">
        <title>Draft Genome Sequences of 'Candidatus Synechococcus spongiarum', Cyanobacterial Symbionts of the Mediterranean Sponge Aplysina aerophoba from two locations.</title>
        <authorList>
            <person name="Slaby B.M."/>
            <person name="Hentschel U."/>
        </authorList>
    </citation>
    <scope>NUCLEOTIDE SEQUENCE [LARGE SCALE GENOMIC DNA]</scope>
    <source>
        <strain evidence="1">LMB bulk15N</strain>
    </source>
</reference>
<dbReference type="Proteomes" id="UP000242590">
    <property type="component" value="Unassembled WGS sequence"/>
</dbReference>
<dbReference type="EMBL" id="MWLE01000071">
    <property type="protein sequence ID" value="OOV34727.1"/>
    <property type="molecule type" value="Genomic_DNA"/>
</dbReference>
<evidence type="ECO:0000313" key="2">
    <source>
        <dbReference type="Proteomes" id="UP000242590"/>
    </source>
</evidence>